<proteinExistence type="predicted"/>
<accession>A0A3Q3JDQ1</accession>
<protein>
    <recommendedName>
        <fullName evidence="4">Ig-like domain-containing protein</fullName>
    </recommendedName>
</protein>
<dbReference type="AlphaFoldDB" id="A0A3Q3JDQ1"/>
<dbReference type="InterPro" id="IPR013783">
    <property type="entry name" value="Ig-like_fold"/>
</dbReference>
<reference evidence="2" key="2">
    <citation type="submission" date="2025-09" db="UniProtKB">
        <authorList>
            <consortium name="Ensembl"/>
        </authorList>
    </citation>
    <scope>IDENTIFICATION</scope>
</reference>
<dbReference type="Gene3D" id="2.60.40.10">
    <property type="entry name" value="Immunoglobulins"/>
    <property type="match status" value="3"/>
</dbReference>
<dbReference type="Ensembl" id="ENSMALT00000015142.1">
    <property type="protein sequence ID" value="ENSMALP00000014835.1"/>
    <property type="gene ID" value="ENSMALG00000010421.1"/>
</dbReference>
<feature type="chain" id="PRO_5018629727" description="Ig-like domain-containing protein" evidence="1">
    <location>
        <begin position="24"/>
        <end position="313"/>
    </location>
</feature>
<dbReference type="PANTHER" id="PTHR21063:SF4">
    <property type="entry name" value="CD48 ANTIGEN-RELATED"/>
    <property type="match status" value="1"/>
</dbReference>
<feature type="signal peptide" evidence="1">
    <location>
        <begin position="1"/>
        <end position="23"/>
    </location>
</feature>
<name>A0A3Q3JDQ1_MONAL</name>
<dbReference type="InterPro" id="IPR036179">
    <property type="entry name" value="Ig-like_dom_sf"/>
</dbReference>
<dbReference type="Proteomes" id="UP000261600">
    <property type="component" value="Unplaced"/>
</dbReference>
<keyword evidence="3" id="KW-1185">Reference proteome</keyword>
<evidence type="ECO:0000313" key="2">
    <source>
        <dbReference type="Ensembl" id="ENSMALP00000014835.1"/>
    </source>
</evidence>
<keyword evidence="1" id="KW-0732">Signal</keyword>
<organism evidence="2 3">
    <name type="scientific">Monopterus albus</name>
    <name type="common">Swamp eel</name>
    <dbReference type="NCBI Taxonomy" id="43700"/>
    <lineage>
        <taxon>Eukaryota</taxon>
        <taxon>Metazoa</taxon>
        <taxon>Chordata</taxon>
        <taxon>Craniata</taxon>
        <taxon>Vertebrata</taxon>
        <taxon>Euteleostomi</taxon>
        <taxon>Actinopterygii</taxon>
        <taxon>Neopterygii</taxon>
        <taxon>Teleostei</taxon>
        <taxon>Neoteleostei</taxon>
        <taxon>Acanthomorphata</taxon>
        <taxon>Anabantaria</taxon>
        <taxon>Synbranchiformes</taxon>
        <taxon>Synbranchidae</taxon>
        <taxon>Monopterus</taxon>
    </lineage>
</organism>
<dbReference type="PANTHER" id="PTHR21063">
    <property type="entry name" value="LFA-3"/>
    <property type="match status" value="1"/>
</dbReference>
<evidence type="ECO:0000256" key="1">
    <source>
        <dbReference type="SAM" id="SignalP"/>
    </source>
</evidence>
<reference evidence="2" key="1">
    <citation type="submission" date="2025-08" db="UniProtKB">
        <authorList>
            <consortium name="Ensembl"/>
        </authorList>
    </citation>
    <scope>IDENTIFICATION</scope>
</reference>
<sequence length="313" mass="35417">MQRPTGFWLYTVLLSVVLSSALAEDIPVYFRVGGSLEMRPQPEQTAITSIVWEHNGDLVAEWDNESPLTYWGEFKGRTTLDTTTGRLEIRNMGEDDAGNFTVEINKVQNESYAAIVVKEVVLKCALGLDITEYFKVGGSLELRPQQQQTAITSIVWKHNGDLVAEWVDKESPLTYWTVFRDRTTLDTTTGRLEIRNMSKDDAGNFIVEINNQVQSKSYPAKVAKDVPKPTVLVTCNPAVEICLLSCDGDTTETGPVDYYWKFGDRGWKQREKDIITNKTEIQSAETFSCRMKNLVDEKESDPVKNPLFKEPNK</sequence>
<evidence type="ECO:0008006" key="4">
    <source>
        <dbReference type="Google" id="ProtNLM"/>
    </source>
</evidence>
<evidence type="ECO:0000313" key="3">
    <source>
        <dbReference type="Proteomes" id="UP000261600"/>
    </source>
</evidence>
<dbReference type="SUPFAM" id="SSF48726">
    <property type="entry name" value="Immunoglobulin"/>
    <property type="match status" value="2"/>
</dbReference>
<dbReference type="STRING" id="43700.ENSMALP00000014835"/>